<accession>A0A4Y9XUY1</accession>
<evidence type="ECO:0000313" key="1">
    <source>
        <dbReference type="EMBL" id="TFY53562.1"/>
    </source>
</evidence>
<reference evidence="1 2" key="1">
    <citation type="submission" date="2019-02" db="EMBL/GenBank/DDBJ databases">
        <title>Genome sequencing of the rare red list fungi Dentipellis fragilis.</title>
        <authorList>
            <person name="Buettner E."/>
            <person name="Kellner H."/>
        </authorList>
    </citation>
    <scope>NUCLEOTIDE SEQUENCE [LARGE SCALE GENOMIC DNA]</scope>
    <source>
        <strain evidence="1 2">DSM 105465</strain>
    </source>
</reference>
<organism evidence="1 2">
    <name type="scientific">Dentipellis fragilis</name>
    <dbReference type="NCBI Taxonomy" id="205917"/>
    <lineage>
        <taxon>Eukaryota</taxon>
        <taxon>Fungi</taxon>
        <taxon>Dikarya</taxon>
        <taxon>Basidiomycota</taxon>
        <taxon>Agaricomycotina</taxon>
        <taxon>Agaricomycetes</taxon>
        <taxon>Russulales</taxon>
        <taxon>Hericiaceae</taxon>
        <taxon>Dentipellis</taxon>
    </lineage>
</organism>
<comment type="caution">
    <text evidence="1">The sequence shown here is derived from an EMBL/GenBank/DDBJ whole genome shotgun (WGS) entry which is preliminary data.</text>
</comment>
<dbReference type="AlphaFoldDB" id="A0A4Y9XUY1"/>
<gene>
    <name evidence="1" type="ORF">EVG20_g10058</name>
</gene>
<sequence>MYACGGGEHGDCRLGRDRARWRLPESTHRARVPTVRTRPPDARGDLYAAERHCAAIAHAAECAHDPALIVLLAPRHRPVLARPRRARVRTAVARADDLAPRHGRGGVDNAPYDALEAPLLALRALCEEVM</sequence>
<protein>
    <submittedName>
        <fullName evidence="1">Uncharacterized protein</fullName>
    </submittedName>
</protein>
<evidence type="ECO:0000313" key="2">
    <source>
        <dbReference type="Proteomes" id="UP000298327"/>
    </source>
</evidence>
<name>A0A4Y9XUY1_9AGAM</name>
<dbReference type="EMBL" id="SEOQ01001135">
    <property type="protein sequence ID" value="TFY53562.1"/>
    <property type="molecule type" value="Genomic_DNA"/>
</dbReference>
<dbReference type="Proteomes" id="UP000298327">
    <property type="component" value="Unassembled WGS sequence"/>
</dbReference>
<keyword evidence="2" id="KW-1185">Reference proteome</keyword>
<proteinExistence type="predicted"/>